<keyword evidence="1" id="KW-0245">EGF-like domain</keyword>
<sequence length="521" mass="58726">MIRPPELFKIYQGLFLLLLIHSRHEVRGVTDTTLNPTTSLPPVRDVFLDPPGITCDSFPDHCKNNGTCRQLLDDELWECSGDVGTGPLKCICPPTHTGSRCETKLTCDSMACLSTEVCDYNWNKRELECIPKNTSGQPPTCRPGVQEIKFQVDRTNLPKKIVCLPMYSFNASSLCRDEDDSLTYLISEPPPELPHLFCLVVDYQTYQTCLRINATHRDSINMTSVEVTIKAEEYSVLERSAPLKLRIIFNTPPSVQNSVIQWVVNTADTMSLDVIQEAQVTSQTELQISHFSLSNENIVTALITNKSFLQLSLKGTPTFEIKKLQATVKITDTGIPRLTTTVIIQITLVRLDCQPINTLLIDKRNMVTVGTPFPVGQIECRGTTGYRLNYDSPQSGIIPGSSISVNSANEIMVKVNEALPSRLPETGSSRLIVSFNKLRKVLNFDFEISYYSLIWFESEATKFSLLEIETEIIKHLSAKVSIKFSRIRDVNWVDILLKSNVQSSYNYINYYIICRDRCKLG</sequence>
<feature type="chain" id="PRO_5004718315" description="EGF-like domain-containing protein" evidence="2">
    <location>
        <begin position="29"/>
        <end position="521"/>
    </location>
</feature>
<evidence type="ECO:0000256" key="2">
    <source>
        <dbReference type="SAM" id="SignalP"/>
    </source>
</evidence>
<dbReference type="KEGG" id="lgi:LOTGIDRAFT_239013"/>
<dbReference type="InterPro" id="IPR000742">
    <property type="entry name" value="EGF"/>
</dbReference>
<dbReference type="GeneID" id="20250929"/>
<reference evidence="4 5" key="1">
    <citation type="journal article" date="2013" name="Nature">
        <title>Insights into bilaterian evolution from three spiralian genomes.</title>
        <authorList>
            <person name="Simakov O."/>
            <person name="Marletaz F."/>
            <person name="Cho S.J."/>
            <person name="Edsinger-Gonzales E."/>
            <person name="Havlak P."/>
            <person name="Hellsten U."/>
            <person name="Kuo D.H."/>
            <person name="Larsson T."/>
            <person name="Lv J."/>
            <person name="Arendt D."/>
            <person name="Savage R."/>
            <person name="Osoegawa K."/>
            <person name="de Jong P."/>
            <person name="Grimwood J."/>
            <person name="Chapman J.A."/>
            <person name="Shapiro H."/>
            <person name="Aerts A."/>
            <person name="Otillar R.P."/>
            <person name="Terry A.Y."/>
            <person name="Boore J.L."/>
            <person name="Grigoriev I.V."/>
            <person name="Lindberg D.R."/>
            <person name="Seaver E.C."/>
            <person name="Weisblat D.A."/>
            <person name="Putnam N.H."/>
            <person name="Rokhsar D.S."/>
        </authorList>
    </citation>
    <scope>NUCLEOTIDE SEQUENCE [LARGE SCALE GENOMIC DNA]</scope>
</reference>
<gene>
    <name evidence="4" type="ORF">LOTGIDRAFT_239013</name>
</gene>
<dbReference type="Gene3D" id="2.10.25.10">
    <property type="entry name" value="Laminin"/>
    <property type="match status" value="1"/>
</dbReference>
<dbReference type="HOGENOM" id="CLU_523045_0_0_1"/>
<feature type="domain" description="EGF-like" evidence="3">
    <location>
        <begin position="51"/>
        <end position="102"/>
    </location>
</feature>
<evidence type="ECO:0000313" key="5">
    <source>
        <dbReference type="Proteomes" id="UP000030746"/>
    </source>
</evidence>
<dbReference type="EMBL" id="KB201239">
    <property type="protein sequence ID" value="ESO98568.1"/>
    <property type="molecule type" value="Genomic_DNA"/>
</dbReference>
<proteinExistence type="predicted"/>
<dbReference type="AlphaFoldDB" id="V4A3T7"/>
<evidence type="ECO:0000313" key="4">
    <source>
        <dbReference type="EMBL" id="ESO98568.1"/>
    </source>
</evidence>
<dbReference type="PROSITE" id="PS00022">
    <property type="entry name" value="EGF_1"/>
    <property type="match status" value="1"/>
</dbReference>
<dbReference type="CTD" id="20250929"/>
<dbReference type="Proteomes" id="UP000030746">
    <property type="component" value="Unassembled WGS sequence"/>
</dbReference>
<organism evidence="4 5">
    <name type="scientific">Lottia gigantea</name>
    <name type="common">Giant owl limpet</name>
    <dbReference type="NCBI Taxonomy" id="225164"/>
    <lineage>
        <taxon>Eukaryota</taxon>
        <taxon>Metazoa</taxon>
        <taxon>Spiralia</taxon>
        <taxon>Lophotrochozoa</taxon>
        <taxon>Mollusca</taxon>
        <taxon>Gastropoda</taxon>
        <taxon>Patellogastropoda</taxon>
        <taxon>Lottioidea</taxon>
        <taxon>Lottiidae</taxon>
        <taxon>Lottia</taxon>
    </lineage>
</organism>
<evidence type="ECO:0000256" key="1">
    <source>
        <dbReference type="PROSITE-ProRule" id="PRU00076"/>
    </source>
</evidence>
<protein>
    <recommendedName>
        <fullName evidence="3">EGF-like domain-containing protein</fullName>
    </recommendedName>
</protein>
<dbReference type="OrthoDB" id="10052455at2759"/>
<accession>V4A3T7</accession>
<keyword evidence="5" id="KW-1185">Reference proteome</keyword>
<keyword evidence="2" id="KW-0732">Signal</keyword>
<dbReference type="RefSeq" id="XP_009050744.1">
    <property type="nucleotide sequence ID" value="XM_009052496.1"/>
</dbReference>
<keyword evidence="1" id="KW-1015">Disulfide bond</keyword>
<feature type="disulfide bond" evidence="1">
    <location>
        <begin position="92"/>
        <end position="101"/>
    </location>
</feature>
<comment type="caution">
    <text evidence="1">Lacks conserved residue(s) required for the propagation of feature annotation.</text>
</comment>
<dbReference type="PROSITE" id="PS50026">
    <property type="entry name" value="EGF_3"/>
    <property type="match status" value="1"/>
</dbReference>
<name>V4A3T7_LOTGI</name>
<feature type="signal peptide" evidence="2">
    <location>
        <begin position="1"/>
        <end position="28"/>
    </location>
</feature>
<evidence type="ECO:0000259" key="3">
    <source>
        <dbReference type="PROSITE" id="PS50026"/>
    </source>
</evidence>